<feature type="domain" description="ACT" evidence="9">
    <location>
        <begin position="10"/>
        <end position="84"/>
    </location>
</feature>
<dbReference type="NCBIfam" id="TIGR00119">
    <property type="entry name" value="acolac_sm"/>
    <property type="match status" value="1"/>
</dbReference>
<protein>
    <recommendedName>
        <fullName evidence="8">Acetolactate synthase small subunit</fullName>
        <shortName evidence="8">AHAS</shortName>
        <shortName evidence="8">ALS</shortName>
        <ecNumber evidence="8">2.2.1.6</ecNumber>
    </recommendedName>
    <alternativeName>
        <fullName evidence="8">Acetohydroxy-acid synthase small subunit</fullName>
    </alternativeName>
</protein>
<dbReference type="RefSeq" id="WP_268057906.1">
    <property type="nucleotide sequence ID" value="NZ_JAPOHA010000005.1"/>
</dbReference>
<comment type="subunit">
    <text evidence="4 8">Dimer of large and small chains.</text>
</comment>
<dbReference type="PROSITE" id="PS51671">
    <property type="entry name" value="ACT"/>
    <property type="match status" value="1"/>
</dbReference>
<evidence type="ECO:0000256" key="2">
    <source>
        <dbReference type="ARBA" id="ARBA00005025"/>
    </source>
</evidence>
<dbReference type="InterPro" id="IPR039557">
    <property type="entry name" value="AHAS_ACT"/>
</dbReference>
<comment type="pathway">
    <text evidence="1 8">Amino-acid biosynthesis; L-isoleucine biosynthesis; L-isoleucine from 2-oxobutanoate: step 1/4.</text>
</comment>
<comment type="function">
    <text evidence="8">Catalyzes the conversion of 2 pyruvate molecules into acetolactate in the first common step of the biosynthetic pathway of the branched-amino acids such as leucine, isoleucine, and valine.</text>
</comment>
<dbReference type="Pfam" id="PF10369">
    <property type="entry name" value="ALS_ss_C"/>
    <property type="match status" value="1"/>
</dbReference>
<gene>
    <name evidence="10" type="primary">ilvN</name>
    <name evidence="10" type="ORF">OUY18_06295</name>
</gene>
<evidence type="ECO:0000313" key="10">
    <source>
        <dbReference type="EMBL" id="MCY1713861.1"/>
    </source>
</evidence>
<dbReference type="EMBL" id="JAPOHA010000005">
    <property type="protein sequence ID" value="MCY1713861.1"/>
    <property type="molecule type" value="Genomic_DNA"/>
</dbReference>
<comment type="pathway">
    <text evidence="2 8">Amino-acid biosynthesis; L-valine biosynthesis; L-valine from pyruvate: step 1/4.</text>
</comment>
<evidence type="ECO:0000256" key="4">
    <source>
        <dbReference type="ARBA" id="ARBA00011744"/>
    </source>
</evidence>
<dbReference type="CDD" id="cd04878">
    <property type="entry name" value="ACT_AHAS"/>
    <property type="match status" value="1"/>
</dbReference>
<dbReference type="InterPro" id="IPR054480">
    <property type="entry name" value="AHAS_small-like_ACT"/>
</dbReference>
<organism evidence="10 11">
    <name type="scientific">Caproiciproducens galactitolivorans</name>
    <dbReference type="NCBI Taxonomy" id="642589"/>
    <lineage>
        <taxon>Bacteria</taxon>
        <taxon>Bacillati</taxon>
        <taxon>Bacillota</taxon>
        <taxon>Clostridia</taxon>
        <taxon>Eubacteriales</taxon>
        <taxon>Acutalibacteraceae</taxon>
        <taxon>Caproiciproducens</taxon>
    </lineage>
</organism>
<dbReference type="PANTHER" id="PTHR30239:SF0">
    <property type="entry name" value="ACETOLACTATE SYNTHASE SMALL SUBUNIT 1, CHLOROPLASTIC"/>
    <property type="match status" value="1"/>
</dbReference>
<dbReference type="InterPro" id="IPR027271">
    <property type="entry name" value="Acetolactate_synth/TF_NikR_C"/>
</dbReference>
<dbReference type="Proteomes" id="UP001082703">
    <property type="component" value="Unassembled WGS sequence"/>
</dbReference>
<dbReference type="InterPro" id="IPR019455">
    <property type="entry name" value="Acetolactate_synth_ssu_C"/>
</dbReference>
<dbReference type="SUPFAM" id="SSF55021">
    <property type="entry name" value="ACT-like"/>
    <property type="match status" value="2"/>
</dbReference>
<dbReference type="GO" id="GO:0003984">
    <property type="term" value="F:acetolactate synthase activity"/>
    <property type="evidence" value="ECO:0007669"/>
    <property type="project" value="UniProtKB-EC"/>
</dbReference>
<evidence type="ECO:0000313" key="11">
    <source>
        <dbReference type="Proteomes" id="UP001082703"/>
    </source>
</evidence>
<evidence type="ECO:0000256" key="6">
    <source>
        <dbReference type="ARBA" id="ARBA00023304"/>
    </source>
</evidence>
<keyword evidence="11" id="KW-1185">Reference proteome</keyword>
<evidence type="ECO:0000256" key="5">
    <source>
        <dbReference type="ARBA" id="ARBA00022605"/>
    </source>
</evidence>
<name>A0ABT4BV98_9FIRM</name>
<dbReference type="PANTHER" id="PTHR30239">
    <property type="entry name" value="ACETOLACTATE SYNTHASE SMALL SUBUNIT"/>
    <property type="match status" value="1"/>
</dbReference>
<evidence type="ECO:0000256" key="8">
    <source>
        <dbReference type="RuleBase" id="RU368092"/>
    </source>
</evidence>
<dbReference type="InterPro" id="IPR002912">
    <property type="entry name" value="ACT_dom"/>
</dbReference>
<evidence type="ECO:0000256" key="1">
    <source>
        <dbReference type="ARBA" id="ARBA00004974"/>
    </source>
</evidence>
<accession>A0ABT4BV98</accession>
<dbReference type="NCBIfam" id="NF008864">
    <property type="entry name" value="PRK11895.1"/>
    <property type="match status" value="1"/>
</dbReference>
<keyword evidence="5 8" id="KW-0028">Amino-acid biosynthesis</keyword>
<keyword evidence="8 10" id="KW-0808">Transferase</keyword>
<sequence>MSYSNDKEYVLSVLARNTPGVLLRIAGLFSRRCYNILSIVAAQTENTEYSRILIVVSGDDRIVRQVDKQLSKLVDIEEVTVLNREEAVVREHLLIKVERNQQNSEKLIEIANVFHANLLNVQQDSMIMELTGDATTLNSFIELYNPYHVLKILRTGAMAMMK</sequence>
<dbReference type="InterPro" id="IPR045865">
    <property type="entry name" value="ACT-like_dom_sf"/>
</dbReference>
<keyword evidence="6 8" id="KW-0100">Branched-chain amino acid biosynthesis</keyword>
<reference evidence="10 11" key="1">
    <citation type="submission" date="2022-11" db="EMBL/GenBank/DDBJ databases">
        <authorList>
            <person name="Caiyu Z."/>
        </authorList>
    </citation>
    <scope>NUCLEOTIDE SEQUENCE [LARGE SCALE GENOMIC DNA]</scope>
    <source>
        <strain evidence="10 11">YR-4</strain>
    </source>
</reference>
<comment type="similarity">
    <text evidence="3 8">Belongs to the acetolactate synthase small subunit family.</text>
</comment>
<comment type="caution">
    <text evidence="10">The sequence shown here is derived from an EMBL/GenBank/DDBJ whole genome shotgun (WGS) entry which is preliminary data.</text>
</comment>
<dbReference type="Gene3D" id="3.30.70.1150">
    <property type="entry name" value="ACT-like. Chain A, domain 2"/>
    <property type="match status" value="1"/>
</dbReference>
<dbReference type="Gene3D" id="3.30.70.260">
    <property type="match status" value="1"/>
</dbReference>
<evidence type="ECO:0000259" key="9">
    <source>
        <dbReference type="PROSITE" id="PS51671"/>
    </source>
</evidence>
<dbReference type="InterPro" id="IPR004789">
    <property type="entry name" value="Acetalactate_synth_ssu"/>
</dbReference>
<dbReference type="Pfam" id="PF22629">
    <property type="entry name" value="ACT_AHAS_ss"/>
    <property type="match status" value="1"/>
</dbReference>
<evidence type="ECO:0000256" key="7">
    <source>
        <dbReference type="ARBA" id="ARBA00048670"/>
    </source>
</evidence>
<dbReference type="EC" id="2.2.1.6" evidence="8"/>
<comment type="catalytic activity">
    <reaction evidence="7 8">
        <text>2 pyruvate + H(+) = (2S)-2-acetolactate + CO2</text>
        <dbReference type="Rhea" id="RHEA:25249"/>
        <dbReference type="ChEBI" id="CHEBI:15361"/>
        <dbReference type="ChEBI" id="CHEBI:15378"/>
        <dbReference type="ChEBI" id="CHEBI:16526"/>
        <dbReference type="ChEBI" id="CHEBI:58476"/>
        <dbReference type="EC" id="2.2.1.6"/>
    </reaction>
</comment>
<evidence type="ECO:0000256" key="3">
    <source>
        <dbReference type="ARBA" id="ARBA00006341"/>
    </source>
</evidence>
<proteinExistence type="inferred from homology"/>